<dbReference type="Gene3D" id="2.160.20.10">
    <property type="entry name" value="Single-stranded right-handed beta-helix, Pectin lyase-like"/>
    <property type="match status" value="1"/>
</dbReference>
<dbReference type="InterPro" id="IPR012334">
    <property type="entry name" value="Pectin_lyas_fold"/>
</dbReference>
<dbReference type="InterPro" id="IPR011050">
    <property type="entry name" value="Pectin_lyase_fold/virulence"/>
</dbReference>
<dbReference type="AlphaFoldDB" id="A0A0D0KM31"/>
<dbReference type="SUPFAM" id="SSF51126">
    <property type="entry name" value="Pectin lyase-like"/>
    <property type="match status" value="1"/>
</dbReference>
<name>A0A0D0KM31_AGRTU</name>
<sequence length="214" mass="23524">MILKGITNKAVEREFIRITGGMGGTLSMLTGHAAGETQSPWTATGVKFQDGGTDWRVERCTMKGYRTRPSPGKAYWQGDGFATEHPNARIIFERCQAFENADGGFDLKGPDFLLDRCKSVRNGKNYRLWSGGRATTIESIDPKSCHLHICISALHTERQVIKIDHLIASGDKPLLYVETVNGAIPPTIIIGKLTLTRVSKLLQVSGAQPDISWP</sequence>
<dbReference type="Proteomes" id="UP000035017">
    <property type="component" value="Unassembled WGS sequence"/>
</dbReference>
<evidence type="ECO:0000313" key="1">
    <source>
        <dbReference type="EMBL" id="KIP99081.1"/>
    </source>
</evidence>
<gene>
    <name evidence="1" type="ORF">RU07_20635</name>
</gene>
<proteinExistence type="predicted"/>
<organism evidence="1 2">
    <name type="scientific">Agrobacterium tumefaciens</name>
    <dbReference type="NCBI Taxonomy" id="358"/>
    <lineage>
        <taxon>Bacteria</taxon>
        <taxon>Pseudomonadati</taxon>
        <taxon>Pseudomonadota</taxon>
        <taxon>Alphaproteobacteria</taxon>
        <taxon>Hyphomicrobiales</taxon>
        <taxon>Rhizobiaceae</taxon>
        <taxon>Rhizobium/Agrobacterium group</taxon>
        <taxon>Agrobacterium</taxon>
        <taxon>Agrobacterium tumefaciens complex</taxon>
    </lineage>
</organism>
<protein>
    <submittedName>
        <fullName evidence="1">Uncharacterized protein</fullName>
    </submittedName>
</protein>
<comment type="caution">
    <text evidence="1">The sequence shown here is derived from an EMBL/GenBank/DDBJ whole genome shotgun (WGS) entry which is preliminary data.</text>
</comment>
<reference evidence="1 2" key="1">
    <citation type="submission" date="2014-12" db="EMBL/GenBank/DDBJ databases">
        <title>16Stimator: statistical estimation of ribosomal gene copy numbers from draft genome assemblies.</title>
        <authorList>
            <person name="Perisin M.A."/>
            <person name="Vetter M."/>
            <person name="Gilbert J.A."/>
            <person name="Bergelson J."/>
        </authorList>
    </citation>
    <scope>NUCLEOTIDE SEQUENCE [LARGE SCALE GENOMIC DNA]</scope>
    <source>
        <strain evidence="1 2">MEJ076</strain>
    </source>
</reference>
<evidence type="ECO:0000313" key="2">
    <source>
        <dbReference type="Proteomes" id="UP000035017"/>
    </source>
</evidence>
<dbReference type="EMBL" id="JXQV01000030">
    <property type="protein sequence ID" value="KIP99081.1"/>
    <property type="molecule type" value="Genomic_DNA"/>
</dbReference>
<accession>A0A0D0KM31</accession>